<sequence>MILVLGSQKLKRGKWEWEWVRRLTLLPRLQSWLWIEIWNPQSGLPMNNDDEGVRRRIREGRVGGRLRVDAEADEAPSQLVVDRR</sequence>
<keyword evidence="2" id="KW-1185">Reference proteome</keyword>
<gene>
    <name evidence="1" type="ORF">LITE_LOCUS43774</name>
</gene>
<name>A0AAV0QNV5_9ROSI</name>
<comment type="caution">
    <text evidence="1">The sequence shown here is derived from an EMBL/GenBank/DDBJ whole genome shotgun (WGS) entry which is preliminary data.</text>
</comment>
<evidence type="ECO:0000313" key="1">
    <source>
        <dbReference type="EMBL" id="CAI0545988.1"/>
    </source>
</evidence>
<organism evidence="1 2">
    <name type="scientific">Linum tenue</name>
    <dbReference type="NCBI Taxonomy" id="586396"/>
    <lineage>
        <taxon>Eukaryota</taxon>
        <taxon>Viridiplantae</taxon>
        <taxon>Streptophyta</taxon>
        <taxon>Embryophyta</taxon>
        <taxon>Tracheophyta</taxon>
        <taxon>Spermatophyta</taxon>
        <taxon>Magnoliopsida</taxon>
        <taxon>eudicotyledons</taxon>
        <taxon>Gunneridae</taxon>
        <taxon>Pentapetalae</taxon>
        <taxon>rosids</taxon>
        <taxon>fabids</taxon>
        <taxon>Malpighiales</taxon>
        <taxon>Linaceae</taxon>
        <taxon>Linum</taxon>
    </lineage>
</organism>
<reference evidence="1" key="1">
    <citation type="submission" date="2022-08" db="EMBL/GenBank/DDBJ databases">
        <authorList>
            <person name="Gutierrez-Valencia J."/>
        </authorList>
    </citation>
    <scope>NUCLEOTIDE SEQUENCE</scope>
</reference>
<accession>A0AAV0QNV5</accession>
<dbReference type="AlphaFoldDB" id="A0AAV0QNV5"/>
<dbReference type="Proteomes" id="UP001154282">
    <property type="component" value="Unassembled WGS sequence"/>
</dbReference>
<protein>
    <submittedName>
        <fullName evidence="1">Uncharacterized protein</fullName>
    </submittedName>
</protein>
<proteinExistence type="predicted"/>
<evidence type="ECO:0000313" key="2">
    <source>
        <dbReference type="Proteomes" id="UP001154282"/>
    </source>
</evidence>
<dbReference type="EMBL" id="CAMGYJ010000009">
    <property type="protein sequence ID" value="CAI0545988.1"/>
    <property type="molecule type" value="Genomic_DNA"/>
</dbReference>